<feature type="region of interest" description="Disordered" evidence="1">
    <location>
        <begin position="44"/>
        <end position="74"/>
    </location>
</feature>
<feature type="compositionally biased region" description="Polar residues" evidence="1">
    <location>
        <begin position="137"/>
        <end position="147"/>
    </location>
</feature>
<evidence type="ECO:0000313" key="2">
    <source>
        <dbReference type="Proteomes" id="UP000515153"/>
    </source>
</evidence>
<gene>
    <name evidence="3" type="ORF">PgNI_01972</name>
</gene>
<dbReference type="KEGG" id="pgri:PgNI_01972"/>
<feature type="non-terminal residue" evidence="3">
    <location>
        <position position="1"/>
    </location>
</feature>
<dbReference type="AlphaFoldDB" id="A0A6P8BM18"/>
<dbReference type="RefSeq" id="XP_030988102.1">
    <property type="nucleotide sequence ID" value="XM_031122043.1"/>
</dbReference>
<organism evidence="2 3">
    <name type="scientific">Pyricularia grisea</name>
    <name type="common">Crabgrass-specific blast fungus</name>
    <name type="synonym">Magnaporthe grisea</name>
    <dbReference type="NCBI Taxonomy" id="148305"/>
    <lineage>
        <taxon>Eukaryota</taxon>
        <taxon>Fungi</taxon>
        <taxon>Dikarya</taxon>
        <taxon>Ascomycota</taxon>
        <taxon>Pezizomycotina</taxon>
        <taxon>Sordariomycetes</taxon>
        <taxon>Sordariomycetidae</taxon>
        <taxon>Magnaporthales</taxon>
        <taxon>Pyriculariaceae</taxon>
        <taxon>Pyricularia</taxon>
    </lineage>
</organism>
<sequence length="147" mass="15971">SVENIGLEPRAVPGDYPAAENDEYTRSVSRKGCIRNVFTACFGGITSAPKNDKKKEKKMKKQRTQTDDPKPYQRGLINKAIDGIGRHTLNVGVKVWDAYISFGNWAKAKSKQRAGRKQNKAKPTAGQGGDNGGLNHAQGSHVSSSET</sequence>
<feature type="region of interest" description="Disordered" evidence="1">
    <location>
        <begin position="1"/>
        <end position="23"/>
    </location>
</feature>
<name>A0A6P8BM18_PYRGI</name>
<accession>A0A6P8BM18</accession>
<feature type="compositionally biased region" description="Basic residues" evidence="1">
    <location>
        <begin position="108"/>
        <end position="120"/>
    </location>
</feature>
<dbReference type="Proteomes" id="UP000515153">
    <property type="component" value="Unplaced"/>
</dbReference>
<evidence type="ECO:0000313" key="3">
    <source>
        <dbReference type="RefSeq" id="XP_030988102.1"/>
    </source>
</evidence>
<keyword evidence="2" id="KW-1185">Reference proteome</keyword>
<evidence type="ECO:0000256" key="1">
    <source>
        <dbReference type="SAM" id="MobiDB-lite"/>
    </source>
</evidence>
<dbReference type="GeneID" id="41956955"/>
<proteinExistence type="predicted"/>
<feature type="region of interest" description="Disordered" evidence="1">
    <location>
        <begin position="107"/>
        <end position="147"/>
    </location>
</feature>
<protein>
    <submittedName>
        <fullName evidence="3">Uncharacterized protein</fullName>
    </submittedName>
</protein>
<reference evidence="3" key="2">
    <citation type="submission" date="2019-10" db="EMBL/GenBank/DDBJ databases">
        <authorList>
            <consortium name="NCBI Genome Project"/>
        </authorList>
    </citation>
    <scope>NUCLEOTIDE SEQUENCE</scope>
    <source>
        <strain evidence="3">NI907</strain>
    </source>
</reference>
<reference evidence="3" key="3">
    <citation type="submission" date="2025-08" db="UniProtKB">
        <authorList>
            <consortium name="RefSeq"/>
        </authorList>
    </citation>
    <scope>IDENTIFICATION</scope>
    <source>
        <strain evidence="3">NI907</strain>
    </source>
</reference>
<reference evidence="3" key="1">
    <citation type="journal article" date="2019" name="Mol. Biol. Evol.">
        <title>Blast fungal genomes show frequent chromosomal changes, gene gains and losses, and effector gene turnover.</title>
        <authorList>
            <person name="Gomez Luciano L.B."/>
            <person name="Jason Tsai I."/>
            <person name="Chuma I."/>
            <person name="Tosa Y."/>
            <person name="Chen Y.H."/>
            <person name="Li J.Y."/>
            <person name="Li M.Y."/>
            <person name="Jade Lu M.Y."/>
            <person name="Nakayashiki H."/>
            <person name="Li W.H."/>
        </authorList>
    </citation>
    <scope>NUCLEOTIDE SEQUENCE</scope>
    <source>
        <strain evidence="3">NI907</strain>
    </source>
</reference>